<evidence type="ECO:0008006" key="6">
    <source>
        <dbReference type="Google" id="ProtNLM"/>
    </source>
</evidence>
<evidence type="ECO:0000256" key="2">
    <source>
        <dbReference type="RuleBase" id="RU361163"/>
    </source>
</evidence>
<evidence type="ECO:0000313" key="4">
    <source>
        <dbReference type="EMBL" id="MFC7360825.1"/>
    </source>
</evidence>
<keyword evidence="2" id="KW-0624">Polysaccharide degradation</keyword>
<dbReference type="Gene3D" id="2.60.120.180">
    <property type="match status" value="1"/>
</dbReference>
<protein>
    <recommendedName>
        <fullName evidence="6">Glycosyl hydrolase family 12</fullName>
    </recommendedName>
</protein>
<organism evidence="4 5">
    <name type="scientific">Nocardioides astragali</name>
    <dbReference type="NCBI Taxonomy" id="1776736"/>
    <lineage>
        <taxon>Bacteria</taxon>
        <taxon>Bacillati</taxon>
        <taxon>Actinomycetota</taxon>
        <taxon>Actinomycetes</taxon>
        <taxon>Propionibacteriales</taxon>
        <taxon>Nocardioidaceae</taxon>
        <taxon>Nocardioides</taxon>
    </lineage>
</organism>
<feature type="chain" id="PRO_5046281851" description="Glycosyl hydrolase family 12" evidence="3">
    <location>
        <begin position="27"/>
        <end position="250"/>
    </location>
</feature>
<dbReference type="EMBL" id="JBHTCH010000014">
    <property type="protein sequence ID" value="MFC7360825.1"/>
    <property type="molecule type" value="Genomic_DNA"/>
</dbReference>
<keyword evidence="2" id="KW-0119">Carbohydrate metabolism</keyword>
<accession>A0ABW2N4J4</accession>
<evidence type="ECO:0000256" key="3">
    <source>
        <dbReference type="SAM" id="SignalP"/>
    </source>
</evidence>
<keyword evidence="5" id="KW-1185">Reference proteome</keyword>
<dbReference type="PANTHER" id="PTHR34002:SF9">
    <property type="entry name" value="XYLOGLUCAN-SPECIFIC ENDO-BETA-1,4-GLUCANASE A"/>
    <property type="match status" value="1"/>
</dbReference>
<feature type="signal peptide" evidence="3">
    <location>
        <begin position="1"/>
        <end position="26"/>
    </location>
</feature>
<dbReference type="InterPro" id="IPR013320">
    <property type="entry name" value="ConA-like_dom_sf"/>
</dbReference>
<proteinExistence type="inferred from homology"/>
<dbReference type="InterPro" id="IPR002594">
    <property type="entry name" value="GH12"/>
</dbReference>
<keyword evidence="3" id="KW-0732">Signal</keyword>
<sequence length="250" mass="27588">MKKRISVVLVAVLAGLLAPLTPVATAAADCANPPFVTSDPNGMWNDGGYIVHNNMWNVSGYDVSETLTACSYRDWSVRVTADDSRGDGAVKTYPNVHKDYHNWSTGAEPRLSSFRNIRSTFAATTPRVGIYNAAYDVWLNGVPGEHEVMIWTDNYRQVPAGSRIAKVRLSGRTWRVYATSDNSYIAFVPAQRLTSGTLRIKRMLTWLVGRGRLERNVTLGQICFGFEVVSTGGSPAVFSVSDFSVTSRRR</sequence>
<dbReference type="InterPro" id="IPR013319">
    <property type="entry name" value="GH11/12"/>
</dbReference>
<keyword evidence="2" id="KW-0326">Glycosidase</keyword>
<dbReference type="SUPFAM" id="SSF49899">
    <property type="entry name" value="Concanavalin A-like lectins/glucanases"/>
    <property type="match status" value="1"/>
</dbReference>
<name>A0ABW2N4J4_9ACTN</name>
<evidence type="ECO:0000256" key="1">
    <source>
        <dbReference type="ARBA" id="ARBA00005519"/>
    </source>
</evidence>
<dbReference type="PANTHER" id="PTHR34002">
    <property type="entry name" value="BLR1656 PROTEIN"/>
    <property type="match status" value="1"/>
</dbReference>
<comment type="similarity">
    <text evidence="1 2">Belongs to the glycosyl hydrolase 12 (cellulase H) family.</text>
</comment>
<evidence type="ECO:0000313" key="5">
    <source>
        <dbReference type="Proteomes" id="UP001596524"/>
    </source>
</evidence>
<comment type="caution">
    <text evidence="4">The sequence shown here is derived from an EMBL/GenBank/DDBJ whole genome shotgun (WGS) entry which is preliminary data.</text>
</comment>
<gene>
    <name evidence="4" type="ORF">ACFQO6_11135</name>
</gene>
<dbReference type="Pfam" id="PF01670">
    <property type="entry name" value="Glyco_hydro_12"/>
    <property type="match status" value="1"/>
</dbReference>
<reference evidence="5" key="1">
    <citation type="journal article" date="2019" name="Int. J. Syst. Evol. Microbiol.">
        <title>The Global Catalogue of Microorganisms (GCM) 10K type strain sequencing project: providing services to taxonomists for standard genome sequencing and annotation.</title>
        <authorList>
            <consortium name="The Broad Institute Genomics Platform"/>
            <consortium name="The Broad Institute Genome Sequencing Center for Infectious Disease"/>
            <person name="Wu L."/>
            <person name="Ma J."/>
        </authorList>
    </citation>
    <scope>NUCLEOTIDE SEQUENCE [LARGE SCALE GENOMIC DNA]</scope>
    <source>
        <strain evidence="5">FCH27</strain>
    </source>
</reference>
<keyword evidence="2" id="KW-0378">Hydrolase</keyword>
<dbReference type="RefSeq" id="WP_255888650.1">
    <property type="nucleotide sequence ID" value="NZ_JAFMZM010000001.1"/>
</dbReference>
<dbReference type="Proteomes" id="UP001596524">
    <property type="component" value="Unassembled WGS sequence"/>
</dbReference>